<comment type="caution">
    <text evidence="3">The sequence shown here is derived from an EMBL/GenBank/DDBJ whole genome shotgun (WGS) entry which is preliminary data.</text>
</comment>
<dbReference type="AlphaFoldDB" id="A0A9D4FMX8"/>
<gene>
    <name evidence="3" type="ORF">DPMN_152987</name>
</gene>
<feature type="region of interest" description="Disordered" evidence="2">
    <location>
        <begin position="1"/>
        <end position="48"/>
    </location>
</feature>
<dbReference type="EMBL" id="JAIWYP010000007">
    <property type="protein sequence ID" value="KAH3799380.1"/>
    <property type="molecule type" value="Genomic_DNA"/>
</dbReference>
<sequence length="392" mass="44691">MEKAGETGSNQVSNKATADDKSSAAQFFESNSNMGKIEAQESEDVKTQKQNMEIIRRILERFNLEECKRKYETQNVVEYTLDPNDFAYDCSLSTTRVRQRLCDLMGTDVIRLNDKRYFQKLSERLQDEYETIMDKQEEARAASEEQRIRRLMLEGVIDAPNDYRAVVHGTHHKPQTKKKLKSGKRHSSARSHREATGSAGSDEEGQTKTKKEEVETQVGLMSGSRPGSHKSSLRMRASNENARTPSRRVFIDDKENDRAQQQQQQQQTSNEMHARPPHHENVLRSPSACGTHRKERRVQSAAPRLTRRENGRTSPGESESDGEVNDGVGSGDRPFDTQSLPDRNAHRMYSKYSVYEPERVSRLRGAETVEGLYAIAEEIVSPVRARDDTDRK</sequence>
<feature type="region of interest" description="Disordered" evidence="2">
    <location>
        <begin position="165"/>
        <end position="350"/>
    </location>
</feature>
<name>A0A9D4FMX8_DREPO</name>
<dbReference type="Proteomes" id="UP000828390">
    <property type="component" value="Unassembled WGS sequence"/>
</dbReference>
<proteinExistence type="predicted"/>
<keyword evidence="1" id="KW-0175">Coiled coil</keyword>
<evidence type="ECO:0000256" key="1">
    <source>
        <dbReference type="SAM" id="Coils"/>
    </source>
</evidence>
<organism evidence="3 4">
    <name type="scientific">Dreissena polymorpha</name>
    <name type="common">Zebra mussel</name>
    <name type="synonym">Mytilus polymorpha</name>
    <dbReference type="NCBI Taxonomy" id="45954"/>
    <lineage>
        <taxon>Eukaryota</taxon>
        <taxon>Metazoa</taxon>
        <taxon>Spiralia</taxon>
        <taxon>Lophotrochozoa</taxon>
        <taxon>Mollusca</taxon>
        <taxon>Bivalvia</taxon>
        <taxon>Autobranchia</taxon>
        <taxon>Heteroconchia</taxon>
        <taxon>Euheterodonta</taxon>
        <taxon>Imparidentia</taxon>
        <taxon>Neoheterodontei</taxon>
        <taxon>Myida</taxon>
        <taxon>Dreissenoidea</taxon>
        <taxon>Dreissenidae</taxon>
        <taxon>Dreissena</taxon>
    </lineage>
</organism>
<feature type="non-terminal residue" evidence="3">
    <location>
        <position position="392"/>
    </location>
</feature>
<evidence type="ECO:0000256" key="2">
    <source>
        <dbReference type="SAM" id="MobiDB-lite"/>
    </source>
</evidence>
<keyword evidence="4" id="KW-1185">Reference proteome</keyword>
<evidence type="ECO:0000313" key="4">
    <source>
        <dbReference type="Proteomes" id="UP000828390"/>
    </source>
</evidence>
<reference evidence="3" key="1">
    <citation type="journal article" date="2019" name="bioRxiv">
        <title>The Genome of the Zebra Mussel, Dreissena polymorpha: A Resource for Invasive Species Research.</title>
        <authorList>
            <person name="McCartney M.A."/>
            <person name="Auch B."/>
            <person name="Kono T."/>
            <person name="Mallez S."/>
            <person name="Zhang Y."/>
            <person name="Obille A."/>
            <person name="Becker A."/>
            <person name="Abrahante J.E."/>
            <person name="Garbe J."/>
            <person name="Badalamenti J.P."/>
            <person name="Herman A."/>
            <person name="Mangelson H."/>
            <person name="Liachko I."/>
            <person name="Sullivan S."/>
            <person name="Sone E.D."/>
            <person name="Koren S."/>
            <person name="Silverstein K.A.T."/>
            <person name="Beckman K.B."/>
            <person name="Gohl D.M."/>
        </authorList>
    </citation>
    <scope>NUCLEOTIDE SEQUENCE</scope>
    <source>
        <strain evidence="3">Duluth1</strain>
        <tissue evidence="3">Whole animal</tissue>
    </source>
</reference>
<feature type="compositionally biased region" description="Basic and acidic residues" evidence="2">
    <location>
        <begin position="272"/>
        <end position="282"/>
    </location>
</feature>
<reference evidence="3" key="2">
    <citation type="submission" date="2020-11" db="EMBL/GenBank/DDBJ databases">
        <authorList>
            <person name="McCartney M.A."/>
            <person name="Auch B."/>
            <person name="Kono T."/>
            <person name="Mallez S."/>
            <person name="Becker A."/>
            <person name="Gohl D.M."/>
            <person name="Silverstein K.A.T."/>
            <person name="Koren S."/>
            <person name="Bechman K.B."/>
            <person name="Herman A."/>
            <person name="Abrahante J.E."/>
            <person name="Garbe J."/>
        </authorList>
    </citation>
    <scope>NUCLEOTIDE SEQUENCE</scope>
    <source>
        <strain evidence="3">Duluth1</strain>
        <tissue evidence="3">Whole animal</tissue>
    </source>
</reference>
<protein>
    <submittedName>
        <fullName evidence="3">Uncharacterized protein</fullName>
    </submittedName>
</protein>
<evidence type="ECO:0000313" key="3">
    <source>
        <dbReference type="EMBL" id="KAH3799380.1"/>
    </source>
</evidence>
<feature type="compositionally biased region" description="Basic and acidic residues" evidence="2">
    <location>
        <begin position="205"/>
        <end position="214"/>
    </location>
</feature>
<accession>A0A9D4FMX8</accession>
<feature type="compositionally biased region" description="Basic residues" evidence="2">
    <location>
        <begin position="169"/>
        <end position="190"/>
    </location>
</feature>
<feature type="compositionally biased region" description="Basic and acidic residues" evidence="2">
    <location>
        <begin position="249"/>
        <end position="258"/>
    </location>
</feature>
<feature type="compositionally biased region" description="Polar residues" evidence="2">
    <location>
        <begin position="7"/>
        <end position="16"/>
    </location>
</feature>
<feature type="compositionally biased region" description="Polar residues" evidence="2">
    <location>
        <begin position="23"/>
        <end position="34"/>
    </location>
</feature>
<feature type="coiled-coil region" evidence="1">
    <location>
        <begin position="118"/>
        <end position="146"/>
    </location>
</feature>